<feature type="binding site" evidence="4">
    <location>
        <position position="317"/>
    </location>
    <ligand>
        <name>AMP</name>
        <dbReference type="ChEBI" id="CHEBI:456215"/>
    </ligand>
</feature>
<feature type="binding site" evidence="5">
    <location>
        <position position="213"/>
    </location>
    <ligand>
        <name>Zn(2+)</name>
        <dbReference type="ChEBI" id="CHEBI:29105"/>
        <label>2</label>
    </ligand>
</feature>
<feature type="binding site" evidence="4">
    <location>
        <position position="213"/>
    </location>
    <ligand>
        <name>AMP</name>
        <dbReference type="ChEBI" id="CHEBI:456215"/>
    </ligand>
</feature>
<dbReference type="EMBL" id="MPUH01000851">
    <property type="protein sequence ID" value="OMJ73052.1"/>
    <property type="molecule type" value="Genomic_DNA"/>
</dbReference>
<dbReference type="SUPFAM" id="SSF109604">
    <property type="entry name" value="HD-domain/PDEase-like"/>
    <property type="match status" value="1"/>
</dbReference>
<dbReference type="InterPro" id="IPR002073">
    <property type="entry name" value="PDEase_catalytic_dom"/>
</dbReference>
<evidence type="ECO:0000256" key="5">
    <source>
        <dbReference type="PIRSR" id="PIRSR623088-3"/>
    </source>
</evidence>
<reference evidence="7 8" key="1">
    <citation type="submission" date="2016-11" db="EMBL/GenBank/DDBJ databases">
        <title>The macronuclear genome of Stentor coeruleus: a giant cell with tiny introns.</title>
        <authorList>
            <person name="Slabodnick M."/>
            <person name="Ruby J.G."/>
            <person name="Reiff S.B."/>
            <person name="Swart E.C."/>
            <person name="Gosai S."/>
            <person name="Prabakaran S."/>
            <person name="Witkowska E."/>
            <person name="Larue G.E."/>
            <person name="Fisher S."/>
            <person name="Freeman R.M."/>
            <person name="Gunawardena J."/>
            <person name="Chu W."/>
            <person name="Stover N.A."/>
            <person name="Gregory B.D."/>
            <person name="Nowacki M."/>
            <person name="Derisi J."/>
            <person name="Roy S.W."/>
            <person name="Marshall W.F."/>
            <person name="Sood P."/>
        </authorList>
    </citation>
    <scope>NUCLEOTIDE SEQUENCE [LARGE SCALE GENOMIC DNA]</scope>
    <source>
        <strain evidence="7">WM001</strain>
    </source>
</reference>
<dbReference type="GO" id="GO:0046872">
    <property type="term" value="F:metal ion binding"/>
    <property type="evidence" value="ECO:0007669"/>
    <property type="project" value="UniProtKB-KW"/>
</dbReference>
<dbReference type="GO" id="GO:0004114">
    <property type="term" value="F:3',5'-cyclic-nucleotide phosphodiesterase activity"/>
    <property type="evidence" value="ECO:0007669"/>
    <property type="project" value="InterPro"/>
</dbReference>
<sequence length="404" mass="46666">MLNALENFSDTLAETALKLPSSSFQAHVFKCIDALCEDFRSRLLQNFNFATNIGNSFVPDKKYFLQSMLFGEDPSDKTITQYISLLKSYKSIEKVHELQVDGYKQYDIHNFDLNIFDLSNNCPDIPMLISFSLQIFEFWDFQSSLALDYTRMRNFTKIIFKGYKDPPYHNAYHAADVLQSVHILLLSPAKSPKYLLYDTEDKFALLLSAMIHDFKHPGLNNDYLNKTSHKLALRYNNISVLENYHVSQAFKIMQNSENNIFHSLVNVNRIRKSIVEIVLATDMAFHNKHVEDVQEVVAKPSAFNMPNMLGILMHAGDISNVCRKFHISKEWGKRISAEFGIINALENPDSPSNGLPQEESQKRFCKFVMPFYKNLSCLYKTVVNWSNTLEENLSMWEGHTKMTQ</sequence>
<feature type="binding site" evidence="5">
    <location>
        <position position="213"/>
    </location>
    <ligand>
        <name>Zn(2+)</name>
        <dbReference type="ChEBI" id="CHEBI:29105"/>
        <label>1</label>
    </ligand>
</feature>
<gene>
    <name evidence="7" type="ORF">SteCoe_28353</name>
</gene>
<accession>A0A1R2B8E5</accession>
<feature type="binding site" evidence="4">
    <location>
        <position position="361"/>
    </location>
    <ligand>
        <name>AMP</name>
        <dbReference type="ChEBI" id="CHEBI:456215"/>
    </ligand>
</feature>
<name>A0A1R2B8E5_9CILI</name>
<keyword evidence="1 5" id="KW-0479">Metal-binding</keyword>
<comment type="caution">
    <text evidence="7">The sequence shown here is derived from an EMBL/GenBank/DDBJ whole genome shotgun (WGS) entry which is preliminary data.</text>
</comment>
<feature type="domain" description="PDEase" evidence="6">
    <location>
        <begin position="78"/>
        <end position="404"/>
    </location>
</feature>
<dbReference type="OrthoDB" id="68317at2759"/>
<organism evidence="7 8">
    <name type="scientific">Stentor coeruleus</name>
    <dbReference type="NCBI Taxonomy" id="5963"/>
    <lineage>
        <taxon>Eukaryota</taxon>
        <taxon>Sar</taxon>
        <taxon>Alveolata</taxon>
        <taxon>Ciliophora</taxon>
        <taxon>Postciliodesmatophora</taxon>
        <taxon>Heterotrichea</taxon>
        <taxon>Heterotrichida</taxon>
        <taxon>Stentoridae</taxon>
        <taxon>Stentor</taxon>
    </lineage>
</organism>
<proteinExistence type="predicted"/>
<dbReference type="InterPro" id="IPR036971">
    <property type="entry name" value="PDEase_catalytic_dom_sf"/>
</dbReference>
<evidence type="ECO:0000256" key="4">
    <source>
        <dbReference type="PIRSR" id="PIRSR623088-2"/>
    </source>
</evidence>
<dbReference type="CDD" id="cd00077">
    <property type="entry name" value="HDc"/>
    <property type="match status" value="1"/>
</dbReference>
<dbReference type="AlphaFoldDB" id="A0A1R2B8E5"/>
<dbReference type="PROSITE" id="PS51845">
    <property type="entry name" value="PDEASE_I_2"/>
    <property type="match status" value="1"/>
</dbReference>
<evidence type="ECO:0000259" key="6">
    <source>
        <dbReference type="PROSITE" id="PS51845"/>
    </source>
</evidence>
<dbReference type="Proteomes" id="UP000187209">
    <property type="component" value="Unassembled WGS sequence"/>
</dbReference>
<dbReference type="PROSITE" id="PS00126">
    <property type="entry name" value="PDEASE_I_1"/>
    <property type="match status" value="1"/>
</dbReference>
<feature type="active site" description="Proton donor" evidence="3">
    <location>
        <position position="169"/>
    </location>
</feature>
<dbReference type="InterPro" id="IPR003607">
    <property type="entry name" value="HD/PDEase_dom"/>
</dbReference>
<dbReference type="PRINTS" id="PR00387">
    <property type="entry name" value="PDIESTERASE1"/>
</dbReference>
<dbReference type="InterPro" id="IPR023088">
    <property type="entry name" value="PDEase"/>
</dbReference>
<feature type="binding site" evidence="5">
    <location>
        <position position="173"/>
    </location>
    <ligand>
        <name>Zn(2+)</name>
        <dbReference type="ChEBI" id="CHEBI:29105"/>
        <label>1</label>
    </ligand>
</feature>
<dbReference type="Pfam" id="PF00233">
    <property type="entry name" value="PDEase_I"/>
    <property type="match status" value="1"/>
</dbReference>
<evidence type="ECO:0000313" key="7">
    <source>
        <dbReference type="EMBL" id="OMJ73052.1"/>
    </source>
</evidence>
<keyword evidence="8" id="KW-1185">Reference proteome</keyword>
<dbReference type="InterPro" id="IPR023174">
    <property type="entry name" value="PDEase_CS"/>
</dbReference>
<evidence type="ECO:0000256" key="3">
    <source>
        <dbReference type="PIRSR" id="PIRSR623088-1"/>
    </source>
</evidence>
<evidence type="ECO:0000256" key="1">
    <source>
        <dbReference type="ARBA" id="ARBA00022723"/>
    </source>
</evidence>
<feature type="binding site" evidence="4">
    <location>
        <begin position="169"/>
        <end position="173"/>
    </location>
    <ligand>
        <name>AMP</name>
        <dbReference type="ChEBI" id="CHEBI:456215"/>
    </ligand>
</feature>
<feature type="binding site" evidence="5">
    <location>
        <position position="212"/>
    </location>
    <ligand>
        <name>Zn(2+)</name>
        <dbReference type="ChEBI" id="CHEBI:29105"/>
        <label>1</label>
    </ligand>
</feature>
<dbReference type="GO" id="GO:0007165">
    <property type="term" value="P:signal transduction"/>
    <property type="evidence" value="ECO:0007669"/>
    <property type="project" value="InterPro"/>
</dbReference>
<dbReference type="Gene3D" id="1.10.1300.10">
    <property type="entry name" value="3'5'-cyclic nucleotide phosphodiesterase, catalytic domain"/>
    <property type="match status" value="1"/>
</dbReference>
<feature type="binding site" evidence="5">
    <location>
        <position position="317"/>
    </location>
    <ligand>
        <name>Zn(2+)</name>
        <dbReference type="ChEBI" id="CHEBI:29105"/>
        <label>1</label>
    </ligand>
</feature>
<protein>
    <recommendedName>
        <fullName evidence="6">PDEase domain-containing protein</fullName>
    </recommendedName>
</protein>
<evidence type="ECO:0000313" key="8">
    <source>
        <dbReference type="Proteomes" id="UP000187209"/>
    </source>
</evidence>
<evidence type="ECO:0000256" key="2">
    <source>
        <dbReference type="ARBA" id="ARBA00022801"/>
    </source>
</evidence>
<dbReference type="PANTHER" id="PTHR11347">
    <property type="entry name" value="CYCLIC NUCLEOTIDE PHOSPHODIESTERASE"/>
    <property type="match status" value="1"/>
</dbReference>
<keyword evidence="2" id="KW-0378">Hydrolase</keyword>